<evidence type="ECO:0000256" key="1">
    <source>
        <dbReference type="ARBA" id="ARBA00022737"/>
    </source>
</evidence>
<dbReference type="InterPro" id="IPR001258">
    <property type="entry name" value="NHL_repeat"/>
</dbReference>
<organism evidence="3 4">
    <name type="scientific">Adineta ricciae</name>
    <name type="common">Rotifer</name>
    <dbReference type="NCBI Taxonomy" id="249248"/>
    <lineage>
        <taxon>Eukaryota</taxon>
        <taxon>Metazoa</taxon>
        <taxon>Spiralia</taxon>
        <taxon>Gnathifera</taxon>
        <taxon>Rotifera</taxon>
        <taxon>Eurotatoria</taxon>
        <taxon>Bdelloidea</taxon>
        <taxon>Adinetida</taxon>
        <taxon>Adinetidae</taxon>
        <taxon>Adineta</taxon>
    </lineage>
</organism>
<name>A0A814REI3_ADIRI</name>
<keyword evidence="4" id="KW-1185">Reference proteome</keyword>
<dbReference type="AlphaFoldDB" id="A0A814REI3"/>
<dbReference type="PROSITE" id="PS51125">
    <property type="entry name" value="NHL"/>
    <property type="match status" value="1"/>
</dbReference>
<feature type="repeat" description="NHL" evidence="2">
    <location>
        <begin position="140"/>
        <end position="181"/>
    </location>
</feature>
<evidence type="ECO:0000256" key="2">
    <source>
        <dbReference type="PROSITE-ProRule" id="PRU00504"/>
    </source>
</evidence>
<sequence length="182" mass="21113">MLVVTRTELLILVKAVQFRERINQKQPDLSLIEEIDRWKTKTIKLIRQALVEETQNIIEQIEEKFNKRVIRWWNESQQEILIDNVSCHGLAMDKDGYPYVSDWKKHEVRKWKMGEGKLVAGGNGRGNNLNQLYHPERVIVDKCGGKGSNQLSYPPGLSFDAEGNLYIVDFGNVRIQKFDLVC</sequence>
<comment type="caution">
    <text evidence="3">The sequence shown here is derived from an EMBL/GenBank/DDBJ whole genome shotgun (WGS) entry which is preliminary data.</text>
</comment>
<proteinExistence type="predicted"/>
<dbReference type="EMBL" id="CAJNOR010001377">
    <property type="protein sequence ID" value="CAF1132116.1"/>
    <property type="molecule type" value="Genomic_DNA"/>
</dbReference>
<gene>
    <name evidence="3" type="ORF">XAT740_LOCUS19960</name>
</gene>
<dbReference type="Proteomes" id="UP000663828">
    <property type="component" value="Unassembled WGS sequence"/>
</dbReference>
<accession>A0A814REI3</accession>
<dbReference type="InterPro" id="IPR011042">
    <property type="entry name" value="6-blade_b-propeller_TolB-like"/>
</dbReference>
<dbReference type="Gene3D" id="2.120.10.30">
    <property type="entry name" value="TolB, C-terminal domain"/>
    <property type="match status" value="2"/>
</dbReference>
<dbReference type="SUPFAM" id="SSF101898">
    <property type="entry name" value="NHL repeat"/>
    <property type="match status" value="1"/>
</dbReference>
<keyword evidence="1" id="KW-0677">Repeat</keyword>
<protein>
    <submittedName>
        <fullName evidence="3">Uncharacterized protein</fullName>
    </submittedName>
</protein>
<reference evidence="3" key="1">
    <citation type="submission" date="2021-02" db="EMBL/GenBank/DDBJ databases">
        <authorList>
            <person name="Nowell W R."/>
        </authorList>
    </citation>
    <scope>NUCLEOTIDE SEQUENCE</scope>
</reference>
<evidence type="ECO:0000313" key="4">
    <source>
        <dbReference type="Proteomes" id="UP000663828"/>
    </source>
</evidence>
<evidence type="ECO:0000313" key="3">
    <source>
        <dbReference type="EMBL" id="CAF1132116.1"/>
    </source>
</evidence>